<organism evidence="2 3">
    <name type="scientific">Phytophthora nicotianae P1569</name>
    <dbReference type="NCBI Taxonomy" id="1317065"/>
    <lineage>
        <taxon>Eukaryota</taxon>
        <taxon>Sar</taxon>
        <taxon>Stramenopiles</taxon>
        <taxon>Oomycota</taxon>
        <taxon>Peronosporomycetes</taxon>
        <taxon>Peronosporales</taxon>
        <taxon>Peronosporaceae</taxon>
        <taxon>Phytophthora</taxon>
    </lineage>
</organism>
<protein>
    <recommendedName>
        <fullName evidence="1">YHYH domain-containing protein</fullName>
    </recommendedName>
</protein>
<evidence type="ECO:0000313" key="3">
    <source>
        <dbReference type="Proteomes" id="UP000018721"/>
    </source>
</evidence>
<dbReference type="OrthoDB" id="536979at2759"/>
<proteinExistence type="predicted"/>
<feature type="domain" description="YHYH" evidence="1">
    <location>
        <begin position="4492"/>
        <end position="4597"/>
    </location>
</feature>
<gene>
    <name evidence="2" type="ORF">F443_21221</name>
</gene>
<dbReference type="Proteomes" id="UP000018721">
    <property type="component" value="Unassembled WGS sequence"/>
</dbReference>
<dbReference type="PANTHER" id="PTHR30289:SF1">
    <property type="entry name" value="PEBP (PHOSPHATIDYLETHANOLAMINE-BINDING PROTEIN) FAMILY PROTEIN"/>
    <property type="match status" value="1"/>
</dbReference>
<reference evidence="2 3" key="1">
    <citation type="submission" date="2013-11" db="EMBL/GenBank/DDBJ databases">
        <title>The Genome Sequence of Phytophthora parasitica P1569.</title>
        <authorList>
            <consortium name="The Broad Institute Genomics Platform"/>
            <person name="Russ C."/>
            <person name="Tyler B."/>
            <person name="Panabieres F."/>
            <person name="Shan W."/>
            <person name="Tripathy S."/>
            <person name="Grunwald N."/>
            <person name="Machado M."/>
            <person name="Johnson C.S."/>
            <person name="Arredondo F."/>
            <person name="Hong C."/>
            <person name="Coffey M."/>
            <person name="Young S.K."/>
            <person name="Zeng Q."/>
            <person name="Gargeya S."/>
            <person name="Fitzgerald M."/>
            <person name="Abouelleil A."/>
            <person name="Alvarado L."/>
            <person name="Chapman S.B."/>
            <person name="Gainer-Dewar J."/>
            <person name="Goldberg J."/>
            <person name="Griggs A."/>
            <person name="Gujja S."/>
            <person name="Hansen M."/>
            <person name="Howarth C."/>
            <person name="Imamovic A."/>
            <person name="Ireland A."/>
            <person name="Larimer J."/>
            <person name="McCowan C."/>
            <person name="Murphy C."/>
            <person name="Pearson M."/>
            <person name="Poon T.W."/>
            <person name="Priest M."/>
            <person name="Roberts A."/>
            <person name="Saif S."/>
            <person name="Shea T."/>
            <person name="Sykes S."/>
            <person name="Wortman J."/>
            <person name="Nusbaum C."/>
            <person name="Birren B."/>
        </authorList>
    </citation>
    <scope>NUCLEOTIDE SEQUENCE [LARGE SCALE GENOMIC DNA]</scope>
    <source>
        <strain evidence="2 3">P1569</strain>
    </source>
</reference>
<dbReference type="eggNOG" id="ENOG502QU8Z">
    <property type="taxonomic scope" value="Eukaryota"/>
</dbReference>
<comment type="caution">
    <text evidence="2">The sequence shown here is derived from an EMBL/GenBank/DDBJ whole genome shotgun (WGS) entry which is preliminary data.</text>
</comment>
<sequence>MLTPIQYRDRILYTEATHVSMGSLQSLVLYLVTSLLFLTPTNPIEPAPQAADADTVVNADTSKSIRLDANLLIPDGGELLLNIQVPHEPIQIHPKGPAKVSRVYSDHVDGKLGVGEVINIFVKFTSPVKLSGAGTPYIVLKTGCHATSCHVKEIQRLRCMATKGKFAVGFGSQKVGNIPWDASAKLFAAYLRRMNRINKVNVKYSIDEDRACTFFGNNITITFDSMNIGGTDGDLVELTGDTTNAVGDGVVLGHVMYTPLVTSTAWEIRKGVLVPDRKAFFVAQTAPDTLKFGYTVQKGDNSTRLEYVNSDSLALSLRSIGGVRIVNDDDTNTIANCILPPPGFEGDWERGIGTSLSKSNALEIDVTPPYVTTVTSPHEDGTFGIGEVILVHVHFSQPIVVTGLPTVVLETGAVDRIIPFNQVVAGNIAEFKYIVQAMDTSPDLTYTGTTALQLNGGSIKRKSTTPTTNAVLKLPFNGESGSLSVSKNMVIDTTKPKIVSVTTTAKDGIYTAGDDIPVIITFDTPVVVSGTPQLVLSTGSVDLFPGQFVLEAPTFTSNETVVFPSYYLGLSTQSSKGLQFKIDGQILTVDSVNRDEVTMIEKYAGTKVEPVTLSNRANVPIYSPGYRPAKYSSGSGTKMLTFVYTVQIGDVSNRLAYLSTSALQLGSGSIKRLSTTPFTNADLTLATPGTSGSLSAGAALGINTDAPRVTQVKAVTRDGVYKAGDEIYFEVVFNLPVVVSPTASLVTNIVSAGVERLAIYSDGSGTTSLKFKFDCLEDDQVTVLDVKNVNSLRASYGSILGWIRRKSAAPMLPALLDLPVSGLSSKGISINQGCETVTDVFTSHEEGTYGVGESIDLLVKYFASVSVDTTGGIPTLVTSTGNSAVYQSGTGTQTLVFNYVVQQSDISGRLVYPDRYSLKTNGAVIKGVTSSALSSTLLPSPELSQLKTKDNLFIQTSPPVVVEVSTRTQDRVITVGDTIVVLVSFNYPIYVPPLSVKAGAPTLLLNVGTGSGIASSYVAAEENAAYFSFTVAADQSTSKLSYFGRSALKCTGGNGLNKDPRQSAGPPSAVLFGDVFFTSWAEMSSTTNTRQIRVKSFDLQQFPPLLSFEDGGEVLSIVNLDSTMDATSPELVTFSSKLYLVWVEASTAPNNPTQIRVAVLASRSPVQWAFVDAKPATNFGINKVPTANAAEPHAVVHDSKLYIAWNENPSGVAQIRVAVFNGHDSTPGWTYSDGNQNARGLNYAALQSAQSVRLCSCGSKGSMTNNLYAAWSEISTLSGTAQIRVAVQTGTDSLPNWRFIDGNTATGLNIGTQKIAISPSIQCIGGSSVAVGWQETTGATGSVIFIKKFNGDFTTPQWIRLGGDKGLNFDATQPAQNLKLSVQLLGTTETLFATWDEADSTGTATQIRVAQLLTGANSWKFLDGGAKISVINDDVSHSASRPVLVCKKSRDTTIAAWLETHSNGKNHIRCSVLDASVNEWQPLSQGCILRKATSSVTSANLLLPELNSPGSLDFGHSIRVETSKPKVQSVSLAGDIYSSITSVSTIQTVDIFNVASIKQGDYELVYGDTKTSCISWNAPATGTGSIQSALESMTGLAIKVSATQDTTSFHDGYRYTITFVFPTMGILPLQVKKNPDAKCKKFTCDPTLTRFPCNLDLVQPNQNSDIRATAGVVDAVVRFSFPVVIPIGIPKLSIDTGVTVRDAIYMTRSALQEFDVGINMASSVLGGGFRLSYGDFSSGVGVAPIYTTDCIQLLINDDDGVQEMQSKLEEIALIKTIGIRSVSRRKYRNGYRFTIENRNSGDMLDLVPADSSTCPAIAASTQTIDIKADTEILSGEIKIQLGDTKSGCIPWNVRAKGPSNSMEAIMKYLEGDRIIPVQVVKDPSVYVHGIKYYVRFSNLVDANSPLLAFMDATCATFTCKLAGGATGACTSLSVTSNADFKVTRAESGAISFRYLVQPSDEAISLMYKSTTSLTGTILRSSKNPILAASLTLPPPTALVAQDGVTSMAVVRSDTIPVVTRVYSTTVDDTYTAGDVIIVIAEFSEKVIVEGKPVLELDSKGEAFYTSGSGTNVLKFYYEVKPGEATADLNYASVAALRTFTVPNSKIICALCSGSGIDADTTLPALHSAASLAGNNALVIDTTVPIVTLITSSRPGTAAGGVGYGPGDIVDIMVTFSTDVAVTGTPSLTLNSGGTAKFTYAGYRQLLDIGVNAVVPVTSGQFAVIFDGKVSGCIDFDDASSVAATSLKTRLLEFKAIARIGILSVTMTKKKNGNRFEILFDSTKVVDVPLAIELTVSDMCDPLQPSSAAQETLVSRVTDNQIVFHYTVGVGDTTAVLGVTSTSISLNSGTDSILRQSGSPVIVANVALPISTSPQSLAQTKNLKIDGIPAQISDVISDSAAGTYGVGFPALASPLTVAPGEILLHLVFTRPVVVIGTPAVELATGSLRPSGEFIPNRLAKFINQPQPNHVAFLYHIEPDDYSTNLAFPNVSVLNGANIYCASSTMSVRASLVLPKLTISNGIIKIDAFSVPATVKLASSHEDGEYGAGELIEIQVSFSKQIVLLSGLNRNQDWHARYPVALEFKRNIYIMWTERDDMQAPSKSFLYLRVFSSDTLDVVATTSVSAVNRVPNTFIEKVAMTVWKQNLYAAWDEGGLLYCALFEGIPSINPWTLIPNMGINKNMAMAASDPALLVYNLELVVVWREKALPVGSSALVGQIRVAVLNYDIDAPLWIFHDGNQLDSGLNKNKLMDADDPATVVYRGRMYVSWTEMNKDGAYEIVIARRNIQTRDFSTWTYLDALPSSYPAYSFLSAYKPQFTVRRKGIEDMALLISWYRDTVTSNVSEVITGQVLDLDWEASVTGSIPQTINAAEGNTTVDKVNPNSIEQKFVTCGDNIYSSWLDLEGNNDEDAAYVLKFATLPPGAHIYTGWTSAVNQSNLNHNPKRDAIDSSLVCSTSSNGNPHPGLVWTEYDGYSIKLRFRHYTVVPRTPGTTSTYYGETIAGAPVLMLATQSNPLGYAACIDKSGITTTMLSFTYIVQPGESSPQLEIMGQDALKLNGAVIRDIAGKDPDFTLFPDSANLRSLSYNSKLAINTTPPTVLSVTSKNPSGEYGVGQILEIQVTFSCPVVVIKGDPATPPTLSLRSDELHLLTSSQGIATYAGGSGSSVLTFEYTTGLQDYCEQLDYMDTASLALHGSTWAIKRNATRPTTDAVLTLPPIKSANSLSGSRTIVIKSTQPSVVKVTSSTPDGTYYPGDIVLVDVLFSLPVFVFGFPVLLLETGGNAPTRSSLRSGNGTDKLTFEYGIKVGDKSARLDVVDDRVGDDKAYFVMSLMLEGYAEIKRASTNPFTTAVAALPAPGLTGSLSFSKNIIVDSTPPTIIDIRSPVIDGTYDIGEQIDFLLVFSRQVVVTSIPEVILNVPSEYSRTAVYTDGSGTSILRFSYFPKVGDNSRNLALDILDENSLILRPLLRGKELLQNPAEILCSSSNPVLRADIKLPIPGVAVRSDAVLSLVGNNRKIFVRTDGFRVKAIQADIPSGIYSPGQRIVISVVFTGPTVVQGSPRLKLNSNTAAYAVYIGGTGTSKLRFEYIVATGDSCSVLEAASRGALELNGGVISDTGGIYVPLRLGIPTQPGSLSDDYNIEITSAPPSVLHVYCKDGDGSYGVGDTLHIAVVFSRKVTLSNPPPLLLLQVDVGTRAATYLSGDKTDTLEFTLQILNGDSTALLDYASKNALTGTILALSTTPTTAANLELPVPGAEGSLADSTSIRVISTPPVIMDVRAVSRDGNYGLYDNLRIQIRFSFPVYVSPVASQTCTLTLAVGDVEFRKAIYVGGSTTTKMEFEYIVQNGDRSSRLDYIGANSLHCTILQATAVPSLQASRILPLPGAEGSLSYNSALQIDAFSPRITSVSSGTENGVYGAGQVIDIAITFSEAVLVPSGAKPRLRLAIASNVPVDTLIESSIEPYATYNGGSGSSVLKFVFTVRVGDIALPLEYAGIDALSMTIHSAQLTAVEKIYRFASIRLPVPGATGSLSNNRDIHIDTLETPRVIGVGSLTANGIYTAGDTLTISVTFSTPVTVTGSPPTLLLNTGNPDTQDSAKKAVYVAGSGTSVLLFEYKVQIGDSVDRLEYKPCSLSERNAFIQRKWDKLVRCSSTANALQLGGIGSSIKRSSTVPVTDAVLDLPEVNDWAELRVATTGDNFVYVTQVEPTTGAEKSTLKLLENEFSISHQKAAINIYSNGIPSHDTILHEKIKEQKYFIELQRFPTLQSQILNLSRIPDAFSGIFLNGILFKNSNKRAKSTDDCGGAINADGHYFYVDLPKCYLAAIHEPREPKVSLTGQIKRPMSVVVAYALDGFPIYGYYDEDGELPSDLDECHGHIRRDGQYAYHLIPPETSASPFMPCLRGLASTSQLSVFRYPADISAVEGLPLSELAKFNSFVIDENPATYNADTWLNPESVSVVYTSTTVIVRSNGMPAGTYGPFPNAYNRFSVYEQDYVFQFPRNPVIAATTTSLPRDTPIGVMVNGVPFFAAKSDVYGGIVVDITNSAYILLDKCNGLVDAGGDYRYYASPDCLLHELGDKVGQPSPLIGFAFDGFPLYGPYGENGQMPNALDACNGRVGDDGTYRYHVTLTAPYLLGCFRGTPAIDQKNLYAANDLYRSLSYAHALRINTDRPQVTHVFTNKRPGVYVTGESIDVVVEWSTPVQVIGTPTISILNSSRVATYDATRSSAQQTVFLYVVNRNDVNIEDFSYDAHVAIQLNGGRVARFATIPILDADLDLIPSDLDNIDLIRSRTPGLSSKFQLVRDLRVVLRGLYHPRAHDLRARVFHGNRESIIFDGCCTARDAFGIPDVPDVLTNRAQLASEARNPTSGIGWDYSFSDFNGDKNLALDGGATALQSSTSDTCGPMNAIDGRIRGVDVSTQTVVRTLPAKGVNESAWWELRLVDVATVGTIRIWIADSDPTVAADVFMLRVDSSDGVSTVTGNFTLIFTTQDNKQLETESISYNAVAMIADEKARIISSGIGRGESIQAKLLALGDIVPRLVIKRDPRDASLSRNGAFTWHITFLDNSRAALSVGVNNVSSGTGIVNVGPPLSIDDDSDPIVYRKGEAAEPSASTSVRATEQSMFPFWVLLFDSSAVMDVESFADAYARAIFSYRVDERHANRSVISVVPPLGTKAQYVRVVAELPRGVISIAEVEVFTEQSHVLSQYAGGTPVRTAYHPGSKTWSPEEPFRYTFSGMPSEGSWTLAIEDMAVNGSNLSSPKLNSTAGGMSDWVLYITNQAGETVSYYMDFQAQLHALPRHGTLYVGLDETERDHLDIDRNGLLDSIEADTYLRRYSPNSYSDLSANIRDRELKEFMLSYEEYGAVQVLRDSSERQLRLPSRVCNAECLAAIKLDPYFYVGLEGDKALKLLRVVGDRVVKYVPDAGFRGLDAFTFSVAVTGHESRVLGTIQLTVKECEDAECRMSSFLLHRSTR</sequence>
<evidence type="ECO:0000313" key="2">
    <source>
        <dbReference type="EMBL" id="ETI31876.1"/>
    </source>
</evidence>
<keyword evidence="3" id="KW-1185">Reference proteome</keyword>
<dbReference type="HOGENOM" id="CLU_223218_0_0_1"/>
<dbReference type="InterPro" id="IPR025924">
    <property type="entry name" value="YHYH_dom"/>
</dbReference>
<evidence type="ECO:0000259" key="1">
    <source>
        <dbReference type="Pfam" id="PF14240"/>
    </source>
</evidence>
<dbReference type="Pfam" id="PF14240">
    <property type="entry name" value="YHYH"/>
    <property type="match status" value="1"/>
</dbReference>
<dbReference type="EMBL" id="ANIZ01003722">
    <property type="protein sequence ID" value="ETI31876.1"/>
    <property type="molecule type" value="Genomic_DNA"/>
</dbReference>
<name>V9DYY7_PHYNI</name>
<dbReference type="PANTHER" id="PTHR30289">
    <property type="entry name" value="UNCHARACTERIZED PROTEIN YBCL-RELATED"/>
    <property type="match status" value="1"/>
</dbReference>
<dbReference type="Gene3D" id="2.60.120.260">
    <property type="entry name" value="Galactose-binding domain-like"/>
    <property type="match status" value="1"/>
</dbReference>
<accession>V9DYY7</accession>